<dbReference type="FunFam" id="3.40.50.300:FF:001091">
    <property type="entry name" value="Probable disease resistance protein At1g61300"/>
    <property type="match status" value="1"/>
</dbReference>
<evidence type="ECO:0000259" key="7">
    <source>
        <dbReference type="Pfam" id="PF23598"/>
    </source>
</evidence>
<keyword evidence="9" id="KW-1185">Reference proteome</keyword>
<dbReference type="GO" id="GO:0005524">
    <property type="term" value="F:ATP binding"/>
    <property type="evidence" value="ECO:0007669"/>
    <property type="project" value="UniProtKB-KW"/>
</dbReference>
<evidence type="ECO:0000313" key="8">
    <source>
        <dbReference type="EMBL" id="KAK7827187.1"/>
    </source>
</evidence>
<dbReference type="SUPFAM" id="SSF52540">
    <property type="entry name" value="P-loop containing nucleoside triphosphate hydrolases"/>
    <property type="match status" value="1"/>
</dbReference>
<dbReference type="PRINTS" id="PR00364">
    <property type="entry name" value="DISEASERSIST"/>
</dbReference>
<name>A0AAW0JL27_QUESU</name>
<evidence type="ECO:0000256" key="4">
    <source>
        <dbReference type="ARBA" id="ARBA00022840"/>
    </source>
</evidence>
<gene>
    <name evidence="8" type="ORF">CFP56_031338</name>
</gene>
<dbReference type="EMBL" id="PKMF04000528">
    <property type="protein sequence ID" value="KAK7827187.1"/>
    <property type="molecule type" value="Genomic_DNA"/>
</dbReference>
<dbReference type="Pfam" id="PF23598">
    <property type="entry name" value="LRR_14"/>
    <property type="match status" value="1"/>
</dbReference>
<evidence type="ECO:0000313" key="9">
    <source>
        <dbReference type="Proteomes" id="UP000237347"/>
    </source>
</evidence>
<dbReference type="InterPro" id="IPR027417">
    <property type="entry name" value="P-loop_NTPase"/>
</dbReference>
<dbReference type="GO" id="GO:0006952">
    <property type="term" value="P:defense response"/>
    <property type="evidence" value="ECO:0007669"/>
    <property type="project" value="UniProtKB-KW"/>
</dbReference>
<feature type="domain" description="Disease resistance R13L4/SHOC-2-like LRR" evidence="7">
    <location>
        <begin position="399"/>
        <end position="460"/>
    </location>
</feature>
<dbReference type="Gene3D" id="3.80.10.10">
    <property type="entry name" value="Ribonuclease Inhibitor"/>
    <property type="match status" value="1"/>
</dbReference>
<dbReference type="GO" id="GO:0051707">
    <property type="term" value="P:response to other organism"/>
    <property type="evidence" value="ECO:0007669"/>
    <property type="project" value="UniProtKB-ARBA"/>
</dbReference>
<dbReference type="Gene3D" id="3.40.50.300">
    <property type="entry name" value="P-loop containing nucleotide triphosphate hydrolases"/>
    <property type="match status" value="1"/>
</dbReference>
<dbReference type="InterPro" id="IPR055414">
    <property type="entry name" value="LRR_R13L4/SHOC2-like"/>
</dbReference>
<dbReference type="PANTHER" id="PTHR36766:SF64">
    <property type="entry name" value="OS12G0206100 PROTEIN"/>
    <property type="match status" value="1"/>
</dbReference>
<keyword evidence="4" id="KW-0067">ATP-binding</keyword>
<dbReference type="SUPFAM" id="SSF52058">
    <property type="entry name" value="L domain-like"/>
    <property type="match status" value="1"/>
</dbReference>
<evidence type="ECO:0000256" key="3">
    <source>
        <dbReference type="ARBA" id="ARBA00022821"/>
    </source>
</evidence>
<dbReference type="AlphaFoldDB" id="A0AAW0JL27"/>
<dbReference type="Gene3D" id="1.20.5.4130">
    <property type="match status" value="1"/>
</dbReference>
<proteinExistence type="predicted"/>
<dbReference type="InterPro" id="IPR038005">
    <property type="entry name" value="RX-like_CC"/>
</dbReference>
<dbReference type="Pfam" id="PF18052">
    <property type="entry name" value="Rx_N"/>
    <property type="match status" value="1"/>
</dbReference>
<feature type="domain" description="Disease resistance N-terminal" evidence="6">
    <location>
        <begin position="5"/>
        <end position="90"/>
    </location>
</feature>
<keyword evidence="2" id="KW-0547">Nucleotide-binding</keyword>
<feature type="domain" description="NB-ARC" evidence="5">
    <location>
        <begin position="171"/>
        <end position="344"/>
    </location>
</feature>
<dbReference type="GO" id="GO:0043531">
    <property type="term" value="F:ADP binding"/>
    <property type="evidence" value="ECO:0007669"/>
    <property type="project" value="InterPro"/>
</dbReference>
<evidence type="ECO:0000256" key="2">
    <source>
        <dbReference type="ARBA" id="ARBA00022741"/>
    </source>
</evidence>
<comment type="caution">
    <text evidence="8">The sequence shown here is derived from an EMBL/GenBank/DDBJ whole genome shotgun (WGS) entry which is preliminary data.</text>
</comment>
<dbReference type="CDD" id="cd14798">
    <property type="entry name" value="RX-CC_like"/>
    <property type="match status" value="1"/>
</dbReference>
<evidence type="ECO:0000259" key="5">
    <source>
        <dbReference type="Pfam" id="PF00931"/>
    </source>
</evidence>
<keyword evidence="3" id="KW-0611">Plant defense</keyword>
<reference evidence="8 9" key="1">
    <citation type="journal article" date="2018" name="Sci. Data">
        <title>The draft genome sequence of cork oak.</title>
        <authorList>
            <person name="Ramos A.M."/>
            <person name="Usie A."/>
            <person name="Barbosa P."/>
            <person name="Barros P.M."/>
            <person name="Capote T."/>
            <person name="Chaves I."/>
            <person name="Simoes F."/>
            <person name="Abreu I."/>
            <person name="Carrasquinho I."/>
            <person name="Faro C."/>
            <person name="Guimaraes J.B."/>
            <person name="Mendonca D."/>
            <person name="Nobrega F."/>
            <person name="Rodrigues L."/>
            <person name="Saibo N.J.M."/>
            <person name="Varela M.C."/>
            <person name="Egas C."/>
            <person name="Matos J."/>
            <person name="Miguel C.M."/>
            <person name="Oliveira M.M."/>
            <person name="Ricardo C.P."/>
            <person name="Goncalves S."/>
        </authorList>
    </citation>
    <scope>NUCLEOTIDE SEQUENCE [LARGE SCALE GENOMIC DNA]</scope>
    <source>
        <strain evidence="9">cv. HL8</strain>
    </source>
</reference>
<evidence type="ECO:0000259" key="6">
    <source>
        <dbReference type="Pfam" id="PF18052"/>
    </source>
</evidence>
<accession>A0AAW0JL27</accession>
<dbReference type="InterPro" id="IPR032675">
    <property type="entry name" value="LRR_dom_sf"/>
</dbReference>
<protein>
    <submittedName>
        <fullName evidence="8">Disease resistance protein</fullName>
    </submittedName>
</protein>
<dbReference type="PANTHER" id="PTHR36766">
    <property type="entry name" value="PLANT BROAD-SPECTRUM MILDEW RESISTANCE PROTEIN RPW8"/>
    <property type="match status" value="1"/>
</dbReference>
<organism evidence="8 9">
    <name type="scientific">Quercus suber</name>
    <name type="common">Cork oak</name>
    <dbReference type="NCBI Taxonomy" id="58331"/>
    <lineage>
        <taxon>Eukaryota</taxon>
        <taxon>Viridiplantae</taxon>
        <taxon>Streptophyta</taxon>
        <taxon>Embryophyta</taxon>
        <taxon>Tracheophyta</taxon>
        <taxon>Spermatophyta</taxon>
        <taxon>Magnoliopsida</taxon>
        <taxon>eudicotyledons</taxon>
        <taxon>Gunneridae</taxon>
        <taxon>Pentapetalae</taxon>
        <taxon>rosids</taxon>
        <taxon>fabids</taxon>
        <taxon>Fagales</taxon>
        <taxon>Fagaceae</taxon>
        <taxon>Quercus</taxon>
    </lineage>
</organism>
<dbReference type="Pfam" id="PF00931">
    <property type="entry name" value="NB-ARC"/>
    <property type="match status" value="1"/>
</dbReference>
<evidence type="ECO:0000256" key="1">
    <source>
        <dbReference type="ARBA" id="ARBA00022737"/>
    </source>
</evidence>
<sequence>MAVSVVSGVVTRLSDLLAQEAIYLYGVSDKAHELQIELTRIQCFLKDADARQNESAFVKNSVAEMKDLAYDAEDVIATYALTVASRKGRGIQKVLKRCACILGEGITVHQVGSKIDAMKTRISNLKQSFQEYGIIRESTIQAGGPSSLNEPQPEQRKTYPYLDDDPVGFNNDLDKLVEILLKEEEGTRVASIYGMGGLGKTTLARMVYNDPRVKQYFNGGCAWVCISQQCQKRPVWEEIMINLLPQSQNDQKEKIKGWSDGDLIKKLREVQQKQKCLVVLDDIWKIEDWNILCEAFPVNDTRSKILLTSRKNDVASLANPRVVHNLECLNEVNGLELFEKKAISWRSATVQIGKVRRLAIISKSGENSIKGIKFNEYPYLRSLLHLPPPGPESYFKESRFKKFKLVRVLHLENFNNHQRKLPKDIRCLIHLRYLSLKGSTINEVPSSIGNLRCLETLDLRIGQRYDCSLLDYIHLICGKLELANLSYLHTLVNVQPKTIQIPTWFELNRLRVLKVRNNKRAHDAMQMLISGCPLVEKLNLCSLVKKLPEAHQFSPNIAKLTLELTHLKEDPMPTLEKLPNLKILRLRYDSFVGKDMVCSEGGFPLLQYLLLQTLVSLEEWRVEEGAMPSLCHLTIEHCYNLKSIPDGLRFVTTLRELEINDEDRLHEVKHVPSLVSENCDREFQKLKIDDEDRLHEVKHVPSLVSENCDREFQELKIDDEDRLHEIRNNSRRKMQASQDEFVEECLRTLAQAERQSIEAEHWRTCE</sequence>
<dbReference type="Proteomes" id="UP000237347">
    <property type="component" value="Unassembled WGS sequence"/>
</dbReference>
<dbReference type="InterPro" id="IPR041118">
    <property type="entry name" value="Rx_N"/>
</dbReference>
<dbReference type="InterPro" id="IPR002182">
    <property type="entry name" value="NB-ARC"/>
</dbReference>
<keyword evidence="1" id="KW-0677">Repeat</keyword>